<sequence length="178" mass="19824">MRARRSTPRRSRPWSRTRWLRPSSPRSPRTLSQWLAPSVHQGCRRHRWPKSSAYHQRADGESVCSSLFAGYLRACYCVVVGQVASGSTLCSIARASTQPPRLIVLRTCAETTSKGDGPLGKVVPRRQAVQERGARGCPGGRLHPYPKVQPLLSYFVNDMEPIKSINSYAAVVYGCLPF</sequence>
<comment type="caution">
    <text evidence="2">The sequence shown here is derived from an EMBL/GenBank/DDBJ whole genome shotgun (WGS) entry which is preliminary data.</text>
</comment>
<reference evidence="2 3" key="1">
    <citation type="submission" date="2013-11" db="EMBL/GenBank/DDBJ databases">
        <title>The Genome Sequence of Phytophthora parasitica P1976.</title>
        <authorList>
            <consortium name="The Broad Institute Genomics Platform"/>
            <person name="Russ C."/>
            <person name="Tyler B."/>
            <person name="Panabieres F."/>
            <person name="Shan W."/>
            <person name="Tripathy S."/>
            <person name="Grunwald N."/>
            <person name="Machado M."/>
            <person name="Johnson C.S."/>
            <person name="Walker B."/>
            <person name="Young S."/>
            <person name="Zeng Q."/>
            <person name="Gargeya S."/>
            <person name="Fitzgerald M."/>
            <person name="Haas B."/>
            <person name="Abouelleil A."/>
            <person name="Allen A.W."/>
            <person name="Alvarado L."/>
            <person name="Arachchi H.M."/>
            <person name="Berlin A.M."/>
            <person name="Chapman S.B."/>
            <person name="Gainer-Dewar J."/>
            <person name="Goldberg J."/>
            <person name="Griggs A."/>
            <person name="Gujja S."/>
            <person name="Hansen M."/>
            <person name="Howarth C."/>
            <person name="Imamovic A."/>
            <person name="Ireland A."/>
            <person name="Larimer J."/>
            <person name="McCowan C."/>
            <person name="Murphy C."/>
            <person name="Pearson M."/>
            <person name="Poon T.W."/>
            <person name="Priest M."/>
            <person name="Roberts A."/>
            <person name="Saif S."/>
            <person name="Shea T."/>
            <person name="Sisk P."/>
            <person name="Sykes S."/>
            <person name="Wortman J."/>
            <person name="Nusbaum C."/>
            <person name="Birren B."/>
        </authorList>
    </citation>
    <scope>NUCLEOTIDE SEQUENCE [LARGE SCALE GENOMIC DNA]</scope>
    <source>
        <strain evidence="2 3">P1976</strain>
    </source>
</reference>
<dbReference type="Proteomes" id="UP000028582">
    <property type="component" value="Unassembled WGS sequence"/>
</dbReference>
<feature type="compositionally biased region" description="Low complexity" evidence="1">
    <location>
        <begin position="20"/>
        <end position="31"/>
    </location>
</feature>
<evidence type="ECO:0000256" key="1">
    <source>
        <dbReference type="SAM" id="MobiDB-lite"/>
    </source>
</evidence>
<proteinExistence type="predicted"/>
<evidence type="ECO:0000313" key="3">
    <source>
        <dbReference type="Proteomes" id="UP000028582"/>
    </source>
</evidence>
<name>A0A081A7J0_PHYNI</name>
<protein>
    <submittedName>
        <fullName evidence="2">Uncharacterized protein</fullName>
    </submittedName>
</protein>
<feature type="region of interest" description="Disordered" evidence="1">
    <location>
        <begin position="1"/>
        <end position="31"/>
    </location>
</feature>
<feature type="compositionally biased region" description="Basic residues" evidence="1">
    <location>
        <begin position="1"/>
        <end position="19"/>
    </location>
</feature>
<dbReference type="AlphaFoldDB" id="A0A081A7J0"/>
<organism evidence="2 3">
    <name type="scientific">Phytophthora nicotianae P1976</name>
    <dbReference type="NCBI Taxonomy" id="1317066"/>
    <lineage>
        <taxon>Eukaryota</taxon>
        <taxon>Sar</taxon>
        <taxon>Stramenopiles</taxon>
        <taxon>Oomycota</taxon>
        <taxon>Peronosporomycetes</taxon>
        <taxon>Peronosporales</taxon>
        <taxon>Peronosporaceae</taxon>
        <taxon>Phytophthora</taxon>
    </lineage>
</organism>
<evidence type="ECO:0000313" key="2">
    <source>
        <dbReference type="EMBL" id="ETO74851.1"/>
    </source>
</evidence>
<gene>
    <name evidence="2" type="ORF">F444_09489</name>
</gene>
<dbReference type="EMBL" id="ANJA01001745">
    <property type="protein sequence ID" value="ETO74851.1"/>
    <property type="molecule type" value="Genomic_DNA"/>
</dbReference>
<accession>A0A081A7J0</accession>